<dbReference type="Proteomes" id="UP000190961">
    <property type="component" value="Unassembled WGS sequence"/>
</dbReference>
<keyword evidence="3" id="KW-0808">Transferase</keyword>
<evidence type="ECO:0000313" key="4">
    <source>
        <dbReference type="Proteomes" id="UP000190961"/>
    </source>
</evidence>
<dbReference type="STRING" id="688867.SAMN05660236_2721"/>
<name>A0A1T5L849_9BACT</name>
<dbReference type="InterPro" id="IPR036217">
    <property type="entry name" value="MethylDNA_cys_MeTrfase_DNAb"/>
</dbReference>
<dbReference type="InterPro" id="IPR052520">
    <property type="entry name" value="ATL_DNA_repair"/>
</dbReference>
<dbReference type="SUPFAM" id="SSF46767">
    <property type="entry name" value="Methylated DNA-protein cysteine methyltransferase, C-terminal domain"/>
    <property type="match status" value="1"/>
</dbReference>
<proteinExistence type="predicted"/>
<dbReference type="InterPro" id="IPR014048">
    <property type="entry name" value="MethylDNA_cys_MeTrfase_DNA-bd"/>
</dbReference>
<dbReference type="PANTHER" id="PTHR42942">
    <property type="entry name" value="6-O-METHYLGUANINE DNA METHYLTRANSFERASE"/>
    <property type="match status" value="1"/>
</dbReference>
<dbReference type="PANTHER" id="PTHR42942:SF1">
    <property type="entry name" value="ALKYLTRANSFERASE-LIKE PROTEIN 1"/>
    <property type="match status" value="1"/>
</dbReference>
<dbReference type="GO" id="GO:0008168">
    <property type="term" value="F:methyltransferase activity"/>
    <property type="evidence" value="ECO:0007669"/>
    <property type="project" value="UniProtKB-KW"/>
</dbReference>
<feature type="domain" description="Methylated-DNA-[protein]-cysteine S-methyltransferase DNA binding" evidence="2">
    <location>
        <begin position="12"/>
        <end position="92"/>
    </location>
</feature>
<organism evidence="3 4">
    <name type="scientific">Ohtaekwangia koreensis</name>
    <dbReference type="NCBI Taxonomy" id="688867"/>
    <lineage>
        <taxon>Bacteria</taxon>
        <taxon>Pseudomonadati</taxon>
        <taxon>Bacteroidota</taxon>
        <taxon>Cytophagia</taxon>
        <taxon>Cytophagales</taxon>
        <taxon>Fulvivirgaceae</taxon>
        <taxon>Ohtaekwangia</taxon>
    </lineage>
</organism>
<reference evidence="3 4" key="1">
    <citation type="submission" date="2017-02" db="EMBL/GenBank/DDBJ databases">
        <authorList>
            <person name="Peterson S.W."/>
        </authorList>
    </citation>
    <scope>NUCLEOTIDE SEQUENCE [LARGE SCALE GENOMIC DNA]</scope>
    <source>
        <strain evidence="3 4">DSM 25262</strain>
    </source>
</reference>
<keyword evidence="4" id="KW-1185">Reference proteome</keyword>
<dbReference type="InterPro" id="IPR036388">
    <property type="entry name" value="WH-like_DNA-bd_sf"/>
</dbReference>
<dbReference type="GO" id="GO:0006281">
    <property type="term" value="P:DNA repair"/>
    <property type="evidence" value="ECO:0007669"/>
    <property type="project" value="InterPro"/>
</dbReference>
<dbReference type="AlphaFoldDB" id="A0A1T5L849"/>
<dbReference type="OrthoDB" id="9132167at2"/>
<evidence type="ECO:0000313" key="3">
    <source>
        <dbReference type="EMBL" id="SKC72120.1"/>
    </source>
</evidence>
<dbReference type="Pfam" id="PF01035">
    <property type="entry name" value="DNA_binding_1"/>
    <property type="match status" value="1"/>
</dbReference>
<dbReference type="RefSeq" id="WP_079687305.1">
    <property type="nucleotide sequence ID" value="NZ_FUZU01000002.1"/>
</dbReference>
<protein>
    <submittedName>
        <fullName evidence="3">Methylated-DNA-protein-cysteine methyltransferase related protein</fullName>
    </submittedName>
</protein>
<dbReference type="Gene3D" id="1.10.10.10">
    <property type="entry name" value="Winged helix-like DNA-binding domain superfamily/Winged helix DNA-binding domain"/>
    <property type="match status" value="1"/>
</dbReference>
<keyword evidence="3" id="KW-0489">Methyltransferase</keyword>
<dbReference type="EMBL" id="FUZU01000002">
    <property type="protein sequence ID" value="SKC72120.1"/>
    <property type="molecule type" value="Genomic_DNA"/>
</dbReference>
<gene>
    <name evidence="3" type="ORF">SAMN05660236_2721</name>
</gene>
<sequence>MVRTKKKQTDKNFFTDVFEVARLIPPGRVTSYGAIGQYLGLKSSARMVGWAMHGCPKDVPAHRVVNSKGLLSGKHHFKPPEKMERLLKKEGIAVVNDKIVHFADVFWNPSAELALDVAKPRKKRPKLG</sequence>
<dbReference type="GO" id="GO:0032259">
    <property type="term" value="P:methylation"/>
    <property type="evidence" value="ECO:0007669"/>
    <property type="project" value="UniProtKB-KW"/>
</dbReference>
<evidence type="ECO:0000256" key="1">
    <source>
        <dbReference type="ARBA" id="ARBA00022763"/>
    </source>
</evidence>
<accession>A0A1T5L849</accession>
<dbReference type="CDD" id="cd06445">
    <property type="entry name" value="ATase"/>
    <property type="match status" value="1"/>
</dbReference>
<evidence type="ECO:0000259" key="2">
    <source>
        <dbReference type="Pfam" id="PF01035"/>
    </source>
</evidence>
<keyword evidence="1" id="KW-0227">DNA damage</keyword>